<evidence type="ECO:0000313" key="2">
    <source>
        <dbReference type="Proteomes" id="UP000503011"/>
    </source>
</evidence>
<dbReference type="Proteomes" id="UP000503011">
    <property type="component" value="Chromosome"/>
</dbReference>
<dbReference type="RefSeq" id="WP_232074664.1">
    <property type="nucleotide sequence ID" value="NZ_AP022871.1"/>
</dbReference>
<protein>
    <submittedName>
        <fullName evidence="1">Uncharacterized protein</fullName>
    </submittedName>
</protein>
<gene>
    <name evidence="1" type="ORF">Psuf_019830</name>
</gene>
<name>A0A6F8YF31_9ACTN</name>
<dbReference type="EMBL" id="AP022871">
    <property type="protein sequence ID" value="BCB84670.1"/>
    <property type="molecule type" value="Genomic_DNA"/>
</dbReference>
<sequence length="149" mass="15569">MPAPGVSGAARGVDAFDDIETARRVRPVAPGLTLTSFDRYHAAGWLRADALTADLSGELSADYVNSGEVARTEPLRTAADRTRAVAAVNGDFFDINASGAAQGIGIQSGRLIQSPVRGASTPWASRPAASARWSRSTSTVRPCCRAVRA</sequence>
<organism evidence="1 2">
    <name type="scientific">Phytohabitans suffuscus</name>
    <dbReference type="NCBI Taxonomy" id="624315"/>
    <lineage>
        <taxon>Bacteria</taxon>
        <taxon>Bacillati</taxon>
        <taxon>Actinomycetota</taxon>
        <taxon>Actinomycetes</taxon>
        <taxon>Micromonosporales</taxon>
        <taxon>Micromonosporaceae</taxon>
    </lineage>
</organism>
<accession>A0A6F8YF31</accession>
<proteinExistence type="predicted"/>
<reference evidence="1 2" key="1">
    <citation type="submission" date="2020-03" db="EMBL/GenBank/DDBJ databases">
        <title>Whole genome shotgun sequence of Phytohabitans suffuscus NBRC 105367.</title>
        <authorList>
            <person name="Komaki H."/>
            <person name="Tamura T."/>
        </authorList>
    </citation>
    <scope>NUCLEOTIDE SEQUENCE [LARGE SCALE GENOMIC DNA]</scope>
    <source>
        <strain evidence="1 2">NBRC 105367</strain>
    </source>
</reference>
<keyword evidence="2" id="KW-1185">Reference proteome</keyword>
<reference evidence="1 2" key="2">
    <citation type="submission" date="2020-03" db="EMBL/GenBank/DDBJ databases">
        <authorList>
            <person name="Ichikawa N."/>
            <person name="Kimura A."/>
            <person name="Kitahashi Y."/>
            <person name="Uohara A."/>
        </authorList>
    </citation>
    <scope>NUCLEOTIDE SEQUENCE [LARGE SCALE GENOMIC DNA]</scope>
    <source>
        <strain evidence="1 2">NBRC 105367</strain>
    </source>
</reference>
<evidence type="ECO:0000313" key="1">
    <source>
        <dbReference type="EMBL" id="BCB84670.1"/>
    </source>
</evidence>
<dbReference type="KEGG" id="psuu:Psuf_019830"/>
<dbReference type="AlphaFoldDB" id="A0A6F8YF31"/>